<comment type="similarity">
    <text evidence="3 13">Belongs to the myo-inositol oxygenase family.</text>
</comment>
<feature type="binding site" evidence="12">
    <location>
        <position position="228"/>
    </location>
    <ligand>
        <name>Fe cation</name>
        <dbReference type="ChEBI" id="CHEBI:24875"/>
        <label>1</label>
    </ligand>
</feature>
<dbReference type="GO" id="GO:0050113">
    <property type="term" value="F:inositol oxygenase activity"/>
    <property type="evidence" value="ECO:0007669"/>
    <property type="project" value="UniProtKB-UniRule"/>
</dbReference>
<evidence type="ECO:0000256" key="12">
    <source>
        <dbReference type="PIRSR" id="PIRSR607828-2"/>
    </source>
</evidence>
<keyword evidence="8 13" id="KW-0560">Oxidoreductase</keyword>
<evidence type="ECO:0000256" key="5">
    <source>
        <dbReference type="ARBA" id="ARBA00019269"/>
    </source>
</evidence>
<evidence type="ECO:0000256" key="7">
    <source>
        <dbReference type="ARBA" id="ARBA00022723"/>
    </source>
</evidence>
<keyword evidence="9 12" id="KW-0408">Iron</keyword>
<protein>
    <recommendedName>
        <fullName evidence="5 13">Inositol oxygenase</fullName>
        <ecNumber evidence="4 13">1.13.99.1</ecNumber>
    </recommendedName>
    <alternativeName>
        <fullName evidence="10 13">Myo-inositol oxygenase</fullName>
    </alternativeName>
</protein>
<evidence type="ECO:0000256" key="11">
    <source>
        <dbReference type="ARBA" id="ARBA00048271"/>
    </source>
</evidence>
<dbReference type="InterPro" id="IPR007828">
    <property type="entry name" value="Inositol_oxygenase"/>
</dbReference>
<dbReference type="EMBL" id="JAEPRB010000429">
    <property type="protein sequence ID" value="KAG2216274.1"/>
    <property type="molecule type" value="Genomic_DNA"/>
</dbReference>
<feature type="binding site" evidence="12">
    <location>
        <position position="109"/>
    </location>
    <ligand>
        <name>Fe cation</name>
        <dbReference type="ChEBI" id="CHEBI:24875"/>
        <label>1</label>
    </ligand>
</feature>
<dbReference type="GO" id="GO:0019310">
    <property type="term" value="P:inositol catabolic process"/>
    <property type="evidence" value="ECO:0007669"/>
    <property type="project" value="UniProtKB-UniRule"/>
</dbReference>
<dbReference type="OrthoDB" id="5151075at2759"/>
<dbReference type="Pfam" id="PF05153">
    <property type="entry name" value="MIOX"/>
    <property type="match status" value="1"/>
</dbReference>
<reference evidence="14 15" key="1">
    <citation type="submission" date="2020-12" db="EMBL/GenBank/DDBJ databases">
        <title>Metabolic potential, ecology and presence of endohyphal bacteria is reflected in genomic diversity of Mucoromycotina.</title>
        <authorList>
            <person name="Muszewska A."/>
            <person name="Okrasinska A."/>
            <person name="Steczkiewicz K."/>
            <person name="Drgas O."/>
            <person name="Orlowska M."/>
            <person name="Perlinska-Lenart U."/>
            <person name="Aleksandrzak-Piekarczyk T."/>
            <person name="Szatraj K."/>
            <person name="Zielenkiewicz U."/>
            <person name="Pilsyk S."/>
            <person name="Malc E."/>
            <person name="Mieczkowski P."/>
            <person name="Kruszewska J.S."/>
            <person name="Biernat P."/>
            <person name="Pawlowska J."/>
        </authorList>
    </citation>
    <scope>NUCLEOTIDE SEQUENCE [LARGE SCALE GENOMIC DNA]</scope>
    <source>
        <strain evidence="14 15">CBS 142.35</strain>
    </source>
</reference>
<feature type="binding site" evidence="12">
    <location>
        <position position="134"/>
    </location>
    <ligand>
        <name>Fe cation</name>
        <dbReference type="ChEBI" id="CHEBI:24875"/>
        <label>1</label>
    </ligand>
</feature>
<evidence type="ECO:0000256" key="4">
    <source>
        <dbReference type="ARBA" id="ARBA00011919"/>
    </source>
</evidence>
<accession>A0A8H7RSJ0</accession>
<gene>
    <name evidence="14" type="ORF">INT45_006188</name>
</gene>
<comment type="caution">
    <text evidence="14">The sequence shown here is derived from an EMBL/GenBank/DDBJ whole genome shotgun (WGS) entry which is preliminary data.</text>
</comment>
<dbReference type="PANTHER" id="PTHR12588">
    <property type="entry name" value="MYOINOSITOL OXYGENASE"/>
    <property type="match status" value="1"/>
</dbReference>
<comment type="cofactor">
    <cofactor evidence="12 13">
        <name>Fe cation</name>
        <dbReference type="ChEBI" id="CHEBI:24875"/>
    </cofactor>
    <text evidence="12 13">Binds 2 iron ions per subunit.</text>
</comment>
<evidence type="ECO:0000256" key="3">
    <source>
        <dbReference type="ARBA" id="ARBA00005286"/>
    </source>
</evidence>
<feature type="binding site" evidence="12">
    <location>
        <position position="203"/>
    </location>
    <ligand>
        <name>Fe cation</name>
        <dbReference type="ChEBI" id="CHEBI:24875"/>
        <label>1</label>
    </ligand>
</feature>
<dbReference type="PANTHER" id="PTHR12588:SF0">
    <property type="entry name" value="INOSITOL OXYGENASE"/>
    <property type="match status" value="1"/>
</dbReference>
<dbReference type="Gene3D" id="1.10.3210.10">
    <property type="entry name" value="Hypothetical protein af1432"/>
    <property type="match status" value="1"/>
</dbReference>
<keyword evidence="15" id="KW-1185">Reference proteome</keyword>
<dbReference type="EC" id="1.13.99.1" evidence="4 13"/>
<evidence type="ECO:0000256" key="13">
    <source>
        <dbReference type="RuleBase" id="RU367039"/>
    </source>
</evidence>
<dbReference type="UniPathway" id="UPA00111">
    <property type="reaction ID" value="UER00527"/>
</dbReference>
<comment type="pathway">
    <text evidence="2 13">Polyol metabolism; myo-inositol degradation into D-glucuronate; D-glucuronate from myo-inositol: step 1/1.</text>
</comment>
<evidence type="ECO:0000256" key="1">
    <source>
        <dbReference type="ARBA" id="ARBA00004496"/>
    </source>
</evidence>
<dbReference type="GO" id="GO:0005506">
    <property type="term" value="F:iron ion binding"/>
    <property type="evidence" value="ECO:0007669"/>
    <property type="project" value="InterPro"/>
</dbReference>
<sequence>MADVDALSSAVYDTKQWEDFLKTKYGPYKSSKETKHFYEDIKGEKTHPSVIAFLKENHEKQTYDYVRTMKEKYGKLNQGEFSIWGMLMRLDEIKVNNRGGDVQLQQKEHAFQMAESMRREGQPRWLVMTALIHDLGKYLYLLGEKQWTVVGEIFPVGCRFSKEIAYPHFFDNNPDTKNEKYNTKFGIYEPHCGLDKVNFSFGHDEYMYMVCNNLGYLPKEMLYILRYHSFYSCLLEGDYTYLLNDYDIEMMKWVKIFLQYDLFSFTEPLPVDLNDLKPYYVELISEYFPEKIRW</sequence>
<evidence type="ECO:0000256" key="10">
    <source>
        <dbReference type="ARBA" id="ARBA00029668"/>
    </source>
</evidence>
<evidence type="ECO:0000313" key="15">
    <source>
        <dbReference type="Proteomes" id="UP000646827"/>
    </source>
</evidence>
<evidence type="ECO:0000256" key="9">
    <source>
        <dbReference type="ARBA" id="ARBA00023004"/>
    </source>
</evidence>
<evidence type="ECO:0000313" key="14">
    <source>
        <dbReference type="EMBL" id="KAG2216274.1"/>
    </source>
</evidence>
<feature type="binding site" evidence="12">
    <location>
        <position position="133"/>
    </location>
    <ligand>
        <name>Fe cation</name>
        <dbReference type="ChEBI" id="CHEBI:24875"/>
        <label>1</label>
    </ligand>
</feature>
<organism evidence="14 15">
    <name type="scientific">Circinella minor</name>
    <dbReference type="NCBI Taxonomy" id="1195481"/>
    <lineage>
        <taxon>Eukaryota</taxon>
        <taxon>Fungi</taxon>
        <taxon>Fungi incertae sedis</taxon>
        <taxon>Mucoromycota</taxon>
        <taxon>Mucoromycotina</taxon>
        <taxon>Mucoromycetes</taxon>
        <taxon>Mucorales</taxon>
        <taxon>Lichtheimiaceae</taxon>
        <taxon>Circinella</taxon>
    </lineage>
</organism>
<name>A0A8H7RSJ0_9FUNG</name>
<dbReference type="GO" id="GO:0005737">
    <property type="term" value="C:cytoplasm"/>
    <property type="evidence" value="ECO:0007669"/>
    <property type="project" value="UniProtKB-SubCell"/>
</dbReference>
<comment type="subcellular location">
    <subcellularLocation>
        <location evidence="1 13">Cytoplasm</location>
    </subcellularLocation>
</comment>
<dbReference type="SUPFAM" id="SSF109604">
    <property type="entry name" value="HD-domain/PDEase-like"/>
    <property type="match status" value="1"/>
</dbReference>
<feature type="binding site" evidence="12">
    <location>
        <position position="261"/>
    </location>
    <ligand>
        <name>Fe cation</name>
        <dbReference type="ChEBI" id="CHEBI:24875"/>
        <label>1</label>
    </ligand>
</feature>
<keyword evidence="6 13" id="KW-0963">Cytoplasm</keyword>
<comment type="catalytic activity">
    <reaction evidence="11 13">
        <text>myo-inositol + O2 = D-glucuronate + H2O + H(+)</text>
        <dbReference type="Rhea" id="RHEA:23696"/>
        <dbReference type="ChEBI" id="CHEBI:15377"/>
        <dbReference type="ChEBI" id="CHEBI:15378"/>
        <dbReference type="ChEBI" id="CHEBI:15379"/>
        <dbReference type="ChEBI" id="CHEBI:17268"/>
        <dbReference type="ChEBI" id="CHEBI:58720"/>
        <dbReference type="EC" id="1.13.99.1"/>
    </reaction>
</comment>
<evidence type="ECO:0000256" key="6">
    <source>
        <dbReference type="ARBA" id="ARBA00022490"/>
    </source>
</evidence>
<evidence type="ECO:0000256" key="2">
    <source>
        <dbReference type="ARBA" id="ARBA00005167"/>
    </source>
</evidence>
<dbReference type="Proteomes" id="UP000646827">
    <property type="component" value="Unassembled WGS sequence"/>
</dbReference>
<dbReference type="AlphaFoldDB" id="A0A8H7RSJ0"/>
<proteinExistence type="inferred from homology"/>
<evidence type="ECO:0000256" key="8">
    <source>
        <dbReference type="ARBA" id="ARBA00023002"/>
    </source>
</evidence>
<keyword evidence="7 12" id="KW-0479">Metal-binding</keyword>